<dbReference type="Pfam" id="PF03476">
    <property type="entry name" value="MOSC_N"/>
    <property type="match status" value="1"/>
</dbReference>
<dbReference type="AlphaFoldDB" id="A0A238WAR5"/>
<evidence type="ECO:0000313" key="2">
    <source>
        <dbReference type="EMBL" id="SNR43676.1"/>
    </source>
</evidence>
<keyword evidence="3" id="KW-1185">Reference proteome</keyword>
<proteinExistence type="predicted"/>
<sequence length="172" mass="18063">MTRRPAGVVAGLTRYPVKSLAGEELAVVEVGPRGLAGDRGWAVHTEDGGIGSGKTTRRFRRVDGLLELRARLAGAVPVVDFPSGPLTADDAAANQTLSTVLGRPLELRPEGEVPHHDQSPVHVITSAALRSLGRVLGRILRALADGRDLTFGVQASVLRGGTIRRGDSAVLL</sequence>
<dbReference type="Proteomes" id="UP000198403">
    <property type="component" value="Unassembled WGS sequence"/>
</dbReference>
<dbReference type="InterPro" id="IPR005303">
    <property type="entry name" value="MOCOS_middle"/>
</dbReference>
<organism evidence="2 3">
    <name type="scientific">Blastococcus mobilis</name>
    <dbReference type="NCBI Taxonomy" id="1938746"/>
    <lineage>
        <taxon>Bacteria</taxon>
        <taxon>Bacillati</taxon>
        <taxon>Actinomycetota</taxon>
        <taxon>Actinomycetes</taxon>
        <taxon>Geodermatophilales</taxon>
        <taxon>Geodermatophilaceae</taxon>
        <taxon>Blastococcus</taxon>
    </lineage>
</organism>
<dbReference type="SUPFAM" id="SSF141673">
    <property type="entry name" value="MOSC N-terminal domain-like"/>
    <property type="match status" value="1"/>
</dbReference>
<evidence type="ECO:0000313" key="3">
    <source>
        <dbReference type="Proteomes" id="UP000198403"/>
    </source>
</evidence>
<protein>
    <submittedName>
        <fullName evidence="2">MOSC N-terminal beta barrel domain-containing protein</fullName>
    </submittedName>
</protein>
<name>A0A238WAR5_9ACTN</name>
<gene>
    <name evidence="2" type="ORF">SAMN06272737_10762</name>
</gene>
<reference evidence="2 3" key="1">
    <citation type="submission" date="2017-06" db="EMBL/GenBank/DDBJ databases">
        <authorList>
            <person name="Kim H.J."/>
            <person name="Triplett B.A."/>
        </authorList>
    </citation>
    <scope>NUCLEOTIDE SEQUENCE [LARGE SCALE GENOMIC DNA]</scope>
    <source>
        <strain evidence="2 3">DSM 44272</strain>
    </source>
</reference>
<accession>A0A238WAR5</accession>
<evidence type="ECO:0000259" key="1">
    <source>
        <dbReference type="Pfam" id="PF03476"/>
    </source>
</evidence>
<dbReference type="EMBL" id="FZNO01000007">
    <property type="protein sequence ID" value="SNR43676.1"/>
    <property type="molecule type" value="Genomic_DNA"/>
</dbReference>
<feature type="domain" description="Molybdenum cofactor sulfurase middle" evidence="1">
    <location>
        <begin position="7"/>
        <end position="56"/>
    </location>
</feature>